<evidence type="ECO:0000256" key="3">
    <source>
        <dbReference type="ARBA" id="ARBA00022694"/>
    </source>
</evidence>
<proteinExistence type="inferred from homology"/>
<organism evidence="6">
    <name type="scientific">Enterobius vermicularis</name>
    <name type="common">Human pinworm</name>
    <dbReference type="NCBI Taxonomy" id="51028"/>
    <lineage>
        <taxon>Eukaryota</taxon>
        <taxon>Metazoa</taxon>
        <taxon>Ecdysozoa</taxon>
        <taxon>Nematoda</taxon>
        <taxon>Chromadorea</taxon>
        <taxon>Rhabditida</taxon>
        <taxon>Spirurina</taxon>
        <taxon>Oxyuridomorpha</taxon>
        <taxon>Oxyuroidea</taxon>
        <taxon>Oxyuridae</taxon>
        <taxon>Enterobius</taxon>
    </lineage>
</organism>
<reference evidence="4 5" key="2">
    <citation type="submission" date="2018-10" db="EMBL/GenBank/DDBJ databases">
        <authorList>
            <consortium name="Pathogen Informatics"/>
        </authorList>
    </citation>
    <scope>NUCLEOTIDE SEQUENCE [LARGE SCALE GENOMIC DNA]</scope>
</reference>
<keyword evidence="3" id="KW-0819">tRNA processing</keyword>
<keyword evidence="5" id="KW-1185">Reference proteome</keyword>
<dbReference type="InterPro" id="IPR016195">
    <property type="entry name" value="Pol/histidinol_Pase-like"/>
</dbReference>
<dbReference type="STRING" id="51028.A0A0N4UYX2"/>
<dbReference type="EMBL" id="UXUI01007392">
    <property type="protein sequence ID" value="VDD87360.1"/>
    <property type="molecule type" value="Genomic_DNA"/>
</dbReference>
<dbReference type="Gene3D" id="3.20.20.140">
    <property type="entry name" value="Metal-dependent hydrolases"/>
    <property type="match status" value="1"/>
</dbReference>
<sequence length="351" mass="38927">MMAWISLTNEVVETMAASYVDNQFQFAEMNIRYTGNMEKLLSLLRRAIRMGYDSIVVNTDVGDPENSPCDVVKIVFRLLEEGMEPPRKKKKKGKNINRENVIPNPVEIDKSLLNPATTEANGKKLSRLTVTVSDTTDMHLLMHHPQVRKYDILAIRTTGEQTLQTLSRKGDFVDIVTFHQNSSPVTWLTKSKLIQSCVTAGISFEISYAEALKDSSRRRSVTILNCVKPSTVLTTGRQLMAATRGGRGVIVDSGAEEMIDLRGPYDVANLSILFGISSENTRKLLSGNAKSVLLRAEARKTLKGALAVTEPDAIPSPSLNSKSCLERLMKVPEFRTQIEILAEKKDETAAL</sequence>
<evidence type="ECO:0000313" key="6">
    <source>
        <dbReference type="WBParaSite" id="EVEC_0000279501-mRNA-1"/>
    </source>
</evidence>
<dbReference type="GO" id="GO:0003723">
    <property type="term" value="F:RNA binding"/>
    <property type="evidence" value="ECO:0007669"/>
    <property type="project" value="TreeGrafter"/>
</dbReference>
<dbReference type="AlphaFoldDB" id="A0A0N4UYX2"/>
<comment type="subcellular location">
    <subcellularLocation>
        <location evidence="1">Nucleus</location>
    </subcellularLocation>
</comment>
<dbReference type="GO" id="GO:0008033">
    <property type="term" value="P:tRNA processing"/>
    <property type="evidence" value="ECO:0007669"/>
    <property type="project" value="UniProtKB-KW"/>
</dbReference>
<dbReference type="SUPFAM" id="SSF89550">
    <property type="entry name" value="PHP domain-like"/>
    <property type="match status" value="1"/>
</dbReference>
<evidence type="ECO:0000313" key="4">
    <source>
        <dbReference type="EMBL" id="VDD87360.1"/>
    </source>
</evidence>
<dbReference type="PANTHER" id="PTHR13031">
    <property type="entry name" value="RIBONUCLEASE P SUBUNIT P30"/>
    <property type="match status" value="1"/>
</dbReference>
<protein>
    <submittedName>
        <fullName evidence="6">Ribonuclease P protein subunit p30</fullName>
    </submittedName>
</protein>
<name>A0A0N4UYX2_ENTVE</name>
<accession>A0A0N4UYX2</accession>
<evidence type="ECO:0000313" key="5">
    <source>
        <dbReference type="Proteomes" id="UP000274131"/>
    </source>
</evidence>
<dbReference type="Pfam" id="PF01876">
    <property type="entry name" value="RNase_P_p30"/>
    <property type="match status" value="1"/>
</dbReference>
<evidence type="ECO:0000256" key="1">
    <source>
        <dbReference type="ARBA" id="ARBA00004123"/>
    </source>
</evidence>
<gene>
    <name evidence="4" type="ORF">EVEC_LOCUS2503</name>
</gene>
<dbReference type="Proteomes" id="UP000274131">
    <property type="component" value="Unassembled WGS sequence"/>
</dbReference>
<reference evidence="6" key="1">
    <citation type="submission" date="2016-04" db="UniProtKB">
        <authorList>
            <consortium name="WormBaseParasite"/>
        </authorList>
    </citation>
    <scope>IDENTIFICATION</scope>
</reference>
<dbReference type="OrthoDB" id="17948at2759"/>
<dbReference type="InterPro" id="IPR002738">
    <property type="entry name" value="RNase_P_p30"/>
</dbReference>
<dbReference type="PANTHER" id="PTHR13031:SF0">
    <property type="entry name" value="RIBONUCLEASE P PROTEIN SUBUNIT P30"/>
    <property type="match status" value="1"/>
</dbReference>
<comment type="similarity">
    <text evidence="2">Belongs to the eukaryotic/archaeal RNase P protein component 3 family.</text>
</comment>
<dbReference type="WBParaSite" id="EVEC_0000279501-mRNA-1">
    <property type="protein sequence ID" value="EVEC_0000279501-mRNA-1"/>
    <property type="gene ID" value="EVEC_0000279501"/>
</dbReference>
<dbReference type="GO" id="GO:0005655">
    <property type="term" value="C:nucleolar ribonuclease P complex"/>
    <property type="evidence" value="ECO:0007669"/>
    <property type="project" value="TreeGrafter"/>
</dbReference>
<evidence type="ECO:0000256" key="2">
    <source>
        <dbReference type="ARBA" id="ARBA00007331"/>
    </source>
</evidence>